<keyword evidence="1" id="KW-0472">Membrane</keyword>
<keyword evidence="1" id="KW-0812">Transmembrane</keyword>
<accession>A0ABV7FBG1</accession>
<dbReference type="Proteomes" id="UP001595555">
    <property type="component" value="Unassembled WGS sequence"/>
</dbReference>
<evidence type="ECO:0000256" key="1">
    <source>
        <dbReference type="SAM" id="Phobius"/>
    </source>
</evidence>
<comment type="caution">
    <text evidence="2">The sequence shown here is derived from an EMBL/GenBank/DDBJ whole genome shotgun (WGS) entry which is preliminary data.</text>
</comment>
<organism evidence="2 3">
    <name type="scientific">Cellvibrio fontiphilus</name>
    <dbReference type="NCBI Taxonomy" id="1815559"/>
    <lineage>
        <taxon>Bacteria</taxon>
        <taxon>Pseudomonadati</taxon>
        <taxon>Pseudomonadota</taxon>
        <taxon>Gammaproteobacteria</taxon>
        <taxon>Cellvibrionales</taxon>
        <taxon>Cellvibrionaceae</taxon>
        <taxon>Cellvibrio</taxon>
    </lineage>
</organism>
<protein>
    <submittedName>
        <fullName evidence="2">Uncharacterized protein</fullName>
    </submittedName>
</protein>
<gene>
    <name evidence="2" type="ORF">ACFODX_00605</name>
</gene>
<keyword evidence="1" id="KW-1133">Transmembrane helix</keyword>
<proteinExistence type="predicted"/>
<dbReference type="Gene3D" id="2.60.120.260">
    <property type="entry name" value="Galactose-binding domain-like"/>
    <property type="match status" value="1"/>
</dbReference>
<name>A0ABV7FBG1_9GAMM</name>
<feature type="transmembrane region" description="Helical" evidence="1">
    <location>
        <begin position="21"/>
        <end position="43"/>
    </location>
</feature>
<evidence type="ECO:0000313" key="3">
    <source>
        <dbReference type="Proteomes" id="UP001595555"/>
    </source>
</evidence>
<evidence type="ECO:0000313" key="2">
    <source>
        <dbReference type="EMBL" id="MFC3114036.1"/>
    </source>
</evidence>
<reference evidence="3" key="1">
    <citation type="journal article" date="2019" name="Int. J. Syst. Evol. Microbiol.">
        <title>The Global Catalogue of Microorganisms (GCM) 10K type strain sequencing project: providing services to taxonomists for standard genome sequencing and annotation.</title>
        <authorList>
            <consortium name="The Broad Institute Genomics Platform"/>
            <consortium name="The Broad Institute Genome Sequencing Center for Infectious Disease"/>
            <person name="Wu L."/>
            <person name="Ma J."/>
        </authorList>
    </citation>
    <scope>NUCLEOTIDE SEQUENCE [LARGE SCALE GENOMIC DNA]</scope>
    <source>
        <strain evidence="3">KCTC 52237</strain>
    </source>
</reference>
<dbReference type="EMBL" id="JBHRTF010000001">
    <property type="protein sequence ID" value="MFC3114036.1"/>
    <property type="molecule type" value="Genomic_DNA"/>
</dbReference>
<keyword evidence="3" id="KW-1185">Reference proteome</keyword>
<dbReference type="RefSeq" id="WP_378114998.1">
    <property type="nucleotide sequence ID" value="NZ_JBHRTF010000001.1"/>
</dbReference>
<sequence>MQTKTAIKPGVDSVSARRLPVFPALGRPVVLVLAALLAMPLAAQQKSVIFKNGFEAGSDSKQWALMYGATIVEADARTGSGALFVEQGEASLRSRVSLSEQGTLELWLKTSSPATQYKINVLVATSQNSDNGWVNVGQINGNNDTAEYYAKRVSIDDPGKKFLRLDIEVQNGQLWIDDLRVEKILLDTALQKNQEKVIAEVLGKLRDDKNYQVQADALRTLGKNYAAQVDVQRQYLEYANGIYSSVTLVLATSERGKMANPLGYQTFKGVVNDVRTVASPIQKARMDSMLRPLGDIATATLNIMTNGTYAAFAEPFKTIVATAFDRSSYENAGIDRKARKFAEANGLETFKKTETFLGEIEKELNTVTALDKDLLDIQREVDKFRKDLDKHLKESLIAGGMGRGKENYNRVMSKDEPVRAAALEEINNYFMVQAESYQNFSSSNTEFVQFMMKATRTMEETQAFKERFNQIASSVITFYDKFDRSVAKDQNPFTNDKDRAVWESHAVKVRAYIQESKAAFAKAYM</sequence>